<protein>
    <submittedName>
        <fullName evidence="1">AAA domain-containing protein</fullName>
    </submittedName>
</protein>
<dbReference type="EMBL" id="PJMW01000003">
    <property type="protein sequence ID" value="PKV76732.1"/>
    <property type="molecule type" value="Genomic_DNA"/>
</dbReference>
<dbReference type="InterPro" id="IPR027417">
    <property type="entry name" value="P-loop_NTPase"/>
</dbReference>
<proteinExistence type="predicted"/>
<evidence type="ECO:0000313" key="2">
    <source>
        <dbReference type="Proteomes" id="UP000233766"/>
    </source>
</evidence>
<keyword evidence="2" id="KW-1185">Reference proteome</keyword>
<name>A0A2N3V535_9NOCA</name>
<evidence type="ECO:0000313" key="1">
    <source>
        <dbReference type="EMBL" id="PKV76732.1"/>
    </source>
</evidence>
<dbReference type="SUPFAM" id="SSF52540">
    <property type="entry name" value="P-loop containing nucleoside triphosphate hydrolases"/>
    <property type="match status" value="1"/>
</dbReference>
<reference evidence="1 2" key="1">
    <citation type="submission" date="2017-12" db="EMBL/GenBank/DDBJ databases">
        <title>Sequencing the genomes of 1000 Actinobacteria strains.</title>
        <authorList>
            <person name="Klenk H.-P."/>
        </authorList>
    </citation>
    <scope>NUCLEOTIDE SEQUENCE [LARGE SCALE GENOMIC DNA]</scope>
    <source>
        <strain evidence="1 2">DSM 44489</strain>
    </source>
</reference>
<sequence length="208" mass="22098">MVGVTVSANAPRPLPFSSTALTSLQQLAKVATSGVTIICGFPAAGKTTAARFLADLVDPVVLDKDTFAPQLEESVMSELNGNPFDRDSDLYRRVVSPNIYAALLNHAVRVGARCPVLVDAPFLGHVQAAADNGVLLTDHIRAATAASDVEIRTVWINTDTARIRDRMVGRGAERDQHKLMAWDGYRTAVLDSGLAQAGPAVADHVVAN</sequence>
<dbReference type="OrthoDB" id="198115at2"/>
<dbReference type="AlphaFoldDB" id="A0A2N3V535"/>
<gene>
    <name evidence="1" type="ORF">ATK86_7134</name>
</gene>
<organism evidence="1 2">
    <name type="scientific">Nocardia fluminea</name>
    <dbReference type="NCBI Taxonomy" id="134984"/>
    <lineage>
        <taxon>Bacteria</taxon>
        <taxon>Bacillati</taxon>
        <taxon>Actinomycetota</taxon>
        <taxon>Actinomycetes</taxon>
        <taxon>Mycobacteriales</taxon>
        <taxon>Nocardiaceae</taxon>
        <taxon>Nocardia</taxon>
    </lineage>
</organism>
<dbReference type="Proteomes" id="UP000233766">
    <property type="component" value="Unassembled WGS sequence"/>
</dbReference>
<dbReference type="Gene3D" id="3.40.50.300">
    <property type="entry name" value="P-loop containing nucleotide triphosphate hydrolases"/>
    <property type="match status" value="1"/>
</dbReference>
<accession>A0A2N3V535</accession>
<comment type="caution">
    <text evidence="1">The sequence shown here is derived from an EMBL/GenBank/DDBJ whole genome shotgun (WGS) entry which is preliminary data.</text>
</comment>
<dbReference type="Pfam" id="PF13671">
    <property type="entry name" value="AAA_33"/>
    <property type="match status" value="1"/>
</dbReference>